<accession>A0ABW3BZD0</accession>
<evidence type="ECO:0000256" key="2">
    <source>
        <dbReference type="ARBA" id="ARBA00022741"/>
    </source>
</evidence>
<keyword evidence="3 5" id="KW-0067">ATP-binding</keyword>
<dbReference type="PANTHER" id="PTHR24220">
    <property type="entry name" value="IMPORT ATP-BINDING PROTEIN"/>
    <property type="match status" value="1"/>
</dbReference>
<dbReference type="SMART" id="SM00382">
    <property type="entry name" value="AAA"/>
    <property type="match status" value="1"/>
</dbReference>
<organism evidence="5 6">
    <name type="scientific">Sphingosinicella xenopeptidilytica</name>
    <dbReference type="NCBI Taxonomy" id="364098"/>
    <lineage>
        <taxon>Bacteria</taxon>
        <taxon>Pseudomonadati</taxon>
        <taxon>Pseudomonadota</taxon>
        <taxon>Alphaproteobacteria</taxon>
        <taxon>Sphingomonadales</taxon>
        <taxon>Sphingosinicellaceae</taxon>
        <taxon>Sphingosinicella</taxon>
    </lineage>
</organism>
<keyword evidence="2" id="KW-0547">Nucleotide-binding</keyword>
<evidence type="ECO:0000313" key="6">
    <source>
        <dbReference type="Proteomes" id="UP001597124"/>
    </source>
</evidence>
<dbReference type="Pfam" id="PF00005">
    <property type="entry name" value="ABC_tran"/>
    <property type="match status" value="1"/>
</dbReference>
<dbReference type="SUPFAM" id="SSF52540">
    <property type="entry name" value="P-loop containing nucleoside triphosphate hydrolases"/>
    <property type="match status" value="1"/>
</dbReference>
<dbReference type="GO" id="GO:0005524">
    <property type="term" value="F:ATP binding"/>
    <property type="evidence" value="ECO:0007669"/>
    <property type="project" value="UniProtKB-KW"/>
</dbReference>
<proteinExistence type="predicted"/>
<keyword evidence="6" id="KW-1185">Reference proteome</keyword>
<dbReference type="InterPro" id="IPR003439">
    <property type="entry name" value="ABC_transporter-like_ATP-bd"/>
</dbReference>
<evidence type="ECO:0000259" key="4">
    <source>
        <dbReference type="PROSITE" id="PS50893"/>
    </source>
</evidence>
<name>A0ABW3BZD0_SPHXN</name>
<dbReference type="InterPro" id="IPR017871">
    <property type="entry name" value="ABC_transporter-like_CS"/>
</dbReference>
<dbReference type="Proteomes" id="UP001597124">
    <property type="component" value="Unassembled WGS sequence"/>
</dbReference>
<reference evidence="6" key="1">
    <citation type="journal article" date="2019" name="Int. J. Syst. Evol. Microbiol.">
        <title>The Global Catalogue of Microorganisms (GCM) 10K type strain sequencing project: providing services to taxonomists for standard genome sequencing and annotation.</title>
        <authorList>
            <consortium name="The Broad Institute Genomics Platform"/>
            <consortium name="The Broad Institute Genome Sequencing Center for Infectious Disease"/>
            <person name="Wu L."/>
            <person name="Ma J."/>
        </authorList>
    </citation>
    <scope>NUCLEOTIDE SEQUENCE [LARGE SCALE GENOMIC DNA]</scope>
    <source>
        <strain evidence="6">CCUG 52537</strain>
    </source>
</reference>
<gene>
    <name evidence="5" type="ORF">ACFQ00_01735</name>
</gene>
<protein>
    <submittedName>
        <fullName evidence="5">ABC transporter ATP-binding protein</fullName>
    </submittedName>
</protein>
<comment type="caution">
    <text evidence="5">The sequence shown here is derived from an EMBL/GenBank/DDBJ whole genome shotgun (WGS) entry which is preliminary data.</text>
</comment>
<dbReference type="PROSITE" id="PS50893">
    <property type="entry name" value="ABC_TRANSPORTER_2"/>
    <property type="match status" value="1"/>
</dbReference>
<dbReference type="Gene3D" id="3.40.50.300">
    <property type="entry name" value="P-loop containing nucleotide triphosphate hydrolases"/>
    <property type="match status" value="1"/>
</dbReference>
<dbReference type="PANTHER" id="PTHR24220:SF86">
    <property type="entry name" value="ABC TRANSPORTER ABCH.1"/>
    <property type="match status" value="1"/>
</dbReference>
<feature type="domain" description="ABC transporter" evidence="4">
    <location>
        <begin position="7"/>
        <end position="234"/>
    </location>
</feature>
<dbReference type="InterPro" id="IPR027417">
    <property type="entry name" value="P-loop_NTPase"/>
</dbReference>
<dbReference type="EMBL" id="JBHTIK010000001">
    <property type="protein sequence ID" value="MFD0847035.1"/>
    <property type="molecule type" value="Genomic_DNA"/>
</dbReference>
<sequence length="234" mass="25839">MADDPIIRLRGITKTYGTGATAFQALKGVDLDIARGDFVAVMGPSGSGKSTAMNILGCLDVPSAGEYLFHGHHVETLDRDQRALLRRRYLGFVFQGFNLLSRTTALENVELPLLYRGEDRRERYERGMAALDKVGLEPWWDHTPAELSGGQQQRVAIARAIVTSPDVLLADEPTGNLDTERSFEIMELLTDLNRSGITVLMVTHEPDMAAFARTIVHFRDGLVERIENTGKAGV</sequence>
<dbReference type="InterPro" id="IPR003593">
    <property type="entry name" value="AAA+_ATPase"/>
</dbReference>
<dbReference type="RefSeq" id="WP_381485275.1">
    <property type="nucleotide sequence ID" value="NZ_JBHTIK010000001.1"/>
</dbReference>
<evidence type="ECO:0000313" key="5">
    <source>
        <dbReference type="EMBL" id="MFD0847035.1"/>
    </source>
</evidence>
<keyword evidence="1" id="KW-0813">Transport</keyword>
<dbReference type="PROSITE" id="PS00211">
    <property type="entry name" value="ABC_TRANSPORTER_1"/>
    <property type="match status" value="1"/>
</dbReference>
<dbReference type="InterPro" id="IPR015854">
    <property type="entry name" value="ABC_transpr_LolD-like"/>
</dbReference>
<dbReference type="InterPro" id="IPR017911">
    <property type="entry name" value="MacB-like_ATP-bd"/>
</dbReference>
<dbReference type="CDD" id="cd03255">
    <property type="entry name" value="ABC_MJ0796_LolCDE_FtsE"/>
    <property type="match status" value="1"/>
</dbReference>
<evidence type="ECO:0000256" key="1">
    <source>
        <dbReference type="ARBA" id="ARBA00022448"/>
    </source>
</evidence>
<evidence type="ECO:0000256" key="3">
    <source>
        <dbReference type="ARBA" id="ARBA00022840"/>
    </source>
</evidence>